<dbReference type="FunFam" id="3.40.50.300:FF:002141">
    <property type="entry name" value="Dynein heavy chain"/>
    <property type="match status" value="1"/>
</dbReference>
<feature type="compositionally biased region" description="Low complexity" evidence="19">
    <location>
        <begin position="915"/>
        <end position="934"/>
    </location>
</feature>
<dbReference type="Gene3D" id="1.10.472.130">
    <property type="match status" value="1"/>
</dbReference>
<evidence type="ECO:0000256" key="14">
    <source>
        <dbReference type="ARBA" id="ARBA00023212"/>
    </source>
</evidence>
<comment type="function">
    <text evidence="16">Force generating protein of eukaryotic cilia and flagella. Produces force towards the minus ends of microtubules. Dynein has ATPase activity; the force-producing power stroke is thought to occur on release of ADP.</text>
</comment>
<dbReference type="FunFam" id="1.20.920.30:FF:000002">
    <property type="entry name" value="Dynein axonemal heavy chain 3"/>
    <property type="match status" value="1"/>
</dbReference>
<feature type="domain" description="Dynein heavy chain C-terminal" evidence="30">
    <location>
        <begin position="4195"/>
        <end position="4486"/>
    </location>
</feature>
<evidence type="ECO:0000256" key="15">
    <source>
        <dbReference type="ARBA" id="ARBA00023273"/>
    </source>
</evidence>
<dbReference type="FunFam" id="3.10.490.20:FF:000009">
    <property type="entry name" value="Dynein heavy chain 4"/>
    <property type="match status" value="1"/>
</dbReference>
<dbReference type="FunFam" id="3.40.50.300:FF:000063">
    <property type="entry name" value="dynein heavy chain 6, axonemal"/>
    <property type="match status" value="1"/>
</dbReference>
<evidence type="ECO:0000259" key="21">
    <source>
        <dbReference type="Pfam" id="PF08385"/>
    </source>
</evidence>
<dbReference type="FunFam" id="1.10.8.710:FF:000003">
    <property type="entry name" value="Dynein axonemal heavy chain 5"/>
    <property type="match status" value="1"/>
</dbReference>
<dbReference type="Gene3D" id="1.10.8.1220">
    <property type="match status" value="1"/>
</dbReference>
<dbReference type="Gene3D" id="6.10.140.1060">
    <property type="match status" value="1"/>
</dbReference>
<dbReference type="GO" id="GO:0007018">
    <property type="term" value="P:microtubule-based movement"/>
    <property type="evidence" value="ECO:0007669"/>
    <property type="project" value="InterPro"/>
</dbReference>
<name>A0AAW1PUF3_9CHLO</name>
<evidence type="ECO:0000256" key="6">
    <source>
        <dbReference type="ARBA" id="ARBA00022741"/>
    </source>
</evidence>
<dbReference type="InterPro" id="IPR026983">
    <property type="entry name" value="DHC"/>
</dbReference>
<dbReference type="InterPro" id="IPR013602">
    <property type="entry name" value="Dynein_heavy_linker"/>
</dbReference>
<dbReference type="FunFam" id="3.40.50.300:FF:000049">
    <property type="entry name" value="Dynein, axonemal, heavy chain 5"/>
    <property type="match status" value="1"/>
</dbReference>
<dbReference type="Pfam" id="PF12777">
    <property type="entry name" value="MT"/>
    <property type="match status" value="1"/>
</dbReference>
<comment type="caution">
    <text evidence="31">The sequence shown here is derived from an EMBL/GenBank/DDBJ whole genome shotgun (WGS) entry which is preliminary data.</text>
</comment>
<keyword evidence="8" id="KW-0067">ATP-binding</keyword>
<reference evidence="31 32" key="1">
    <citation type="journal article" date="2024" name="Nat. Commun.">
        <title>Phylogenomics reveals the evolutionary origins of lichenization in chlorophyte algae.</title>
        <authorList>
            <person name="Puginier C."/>
            <person name="Libourel C."/>
            <person name="Otte J."/>
            <person name="Skaloud P."/>
            <person name="Haon M."/>
            <person name="Grisel S."/>
            <person name="Petersen M."/>
            <person name="Berrin J.G."/>
            <person name="Delaux P.M."/>
            <person name="Dal Grande F."/>
            <person name="Keller J."/>
        </authorList>
    </citation>
    <scope>NUCLEOTIDE SEQUENCE [LARGE SCALE GENOMIC DNA]</scope>
    <source>
        <strain evidence="31 32">SAG 2036</strain>
    </source>
</reference>
<dbReference type="InterPro" id="IPR024317">
    <property type="entry name" value="Dynein_heavy_chain_D4_dom"/>
</dbReference>
<evidence type="ECO:0000256" key="3">
    <source>
        <dbReference type="ARBA" id="ARBA00022490"/>
    </source>
</evidence>
<dbReference type="GO" id="GO:0008569">
    <property type="term" value="F:minus-end-directed microtubule motor activity"/>
    <property type="evidence" value="ECO:0007669"/>
    <property type="project" value="InterPro"/>
</dbReference>
<feature type="domain" description="Dynein heavy chain 3 AAA+ lid" evidence="28">
    <location>
        <begin position="2649"/>
        <end position="2742"/>
    </location>
</feature>
<evidence type="ECO:0000259" key="24">
    <source>
        <dbReference type="Pfam" id="PF12777"/>
    </source>
</evidence>
<keyword evidence="7" id="KW-0970">Cilium biogenesis/degradation</keyword>
<accession>A0AAW1PUF3</accession>
<dbReference type="InterPro" id="IPR024743">
    <property type="entry name" value="Dynein_HC_stalk"/>
</dbReference>
<keyword evidence="14" id="KW-0206">Cytoskeleton</keyword>
<evidence type="ECO:0000256" key="12">
    <source>
        <dbReference type="ARBA" id="ARBA00023069"/>
    </source>
</evidence>
<dbReference type="FunFam" id="1.20.920.20:FF:000001">
    <property type="entry name" value="dynein heavy chain 2, axonemal"/>
    <property type="match status" value="1"/>
</dbReference>
<gene>
    <name evidence="31" type="ORF">WJX73_001493</name>
</gene>
<evidence type="ECO:0000256" key="8">
    <source>
        <dbReference type="ARBA" id="ARBA00022840"/>
    </source>
</evidence>
<dbReference type="PANTHER" id="PTHR45703:SF8">
    <property type="entry name" value="DYNEINS HEAVY CHAIN"/>
    <property type="match status" value="1"/>
</dbReference>
<protein>
    <recommendedName>
        <fullName evidence="33">Dynein heavy chain</fullName>
    </recommendedName>
</protein>
<dbReference type="Gene3D" id="1.20.58.1120">
    <property type="match status" value="1"/>
</dbReference>
<evidence type="ECO:0000256" key="10">
    <source>
        <dbReference type="ARBA" id="ARBA00023017"/>
    </source>
</evidence>
<keyword evidence="13" id="KW-0505">Motor protein</keyword>
<sequence>MAEDDGGPGVAAGGSKDNRTAWLSERVCSFLKVKEDAFERLLASEASSAITAFLDKQDTTRLLVYSDGKELQATTKALAKSKKQTVYFLKPSKGDVTPANIDSSVLWGDFGEVPIEALAALSQNVMLPLLSNPAMRAGWPETVAQDLTSQLHKFLGAVQVTAGLSKGETVLPLPNKSDAVSDKDYVHLLEAAFVTWTRQVKEVLKVDVSAQLMNAAEDVGPTAELDAWQERAKRLNSIDAQLSSAGITQVGQVLEAAQSAYHPAFNRLLQEVKAAQGEANDNAAMLKPLRPLFDKLSTLDDYAVLQSLFRPIMHLLLLIWTHSKHYNTATRFVTLMRLICNALVEQTRRAAPGPELLQMDATEALDRTRLAVRVMGALRATYSAYKKKSNSVCPSRPWRFQDGAFFSRLDATIERCSALSDVRKTALQFGVLERVEIGGTKGKILTATARGVFSEFTAALEALGKMQYDPLDCKASQFDLDLRAFRKTVSELERRTSAIISQGVDDCATMTSVFKLLDGFESIIERPAIAAQLESKLVVLLQEFNLDLQEVAATFAAEQLKPSLSKNVAPHSGRVMWVRALKERIAGPMEKLKGLTGFVAKSEEAKDIEGLYTRIMEELTAYESSAMDEWCRLVGDVSEQKLKLPLLTQEAEGLRLLKVNFDPELVRALREVHYFLVMSNLPQDIPAPALKIHERMVTLRQQVSSLDLIVSIYNNVQRTLTPIERPLLEPRLQNVNATLSKGLLVLNWNAHHIDDAIAEVHGLVREASDVLSALKANAAATRSILTAWATPEPFTRKEGKVYSQAELLAALQEGLTARSNMVTEGGRKINQVLIESIEKVKVARSAPEWRAYSDWIAGIVVEGLRASTVTGLRSMFNQVDPEAMAKVDALPLLEVELQLHVPELVWVPDLQATPPAAPTEVPTAPSEAPTEAPTRGSLGGSLDPSGEPRPLVGYPHSVRSMWATWIQTLLHINSRVARLDGAEGSYAGEVAALADVQEGVSKLETCLLASEIKAAGFSTVFQKFSPLWTSDLQASLQEFREREGAKNADGTREDPTLDKFEAEIARYKSTQEEVQALQAGNVVGYMRLDAKPTRQAIITWVSKWNYLYTSFLQSKLVSTLEELFKFMQASNATLEMPIETDPTKLQDTSEDADPEIAKQQKKALYTIMTCMRDIRKSSDRTDNSFEPLRDVAAMLERYNIKVKEDVMKQLEDGPLQWKNLKKRMLQRREQLHPLQQAEGIDIRRRSDAFAEKVDSFVKFFQKRAPFTLSDPELTLAHVAPANAVMDGFLEGGVDGYPSLGDLHTESTELRTCQELFELYVSDYVSLARCREDLKHLRSLWDTVGVVMGAFTSWCSTLWDKIDVDFLVEETKRLAKDIRTLNRAVRAYDVYRMLESSIKQMLTSLPLVAELHHPAMRPRHWQQLMKATNKFFEMGEDFNLGDLLKLELHNAVEECRDIVDRAQKELVIEKSLQKIESNWAGLKLTYSPYQDTGTQQMVIEEAVNEALETDNLALQNMSGSKYVAGNPAFLEKLPEDSARFDTLNTDYQDLMLHAPEITLVVDACAVEGRQERLDSLLTSLEMCEKALQDYLETKRIAFPRFYFVSPMDLLDILAKGANPQLILRHLSKNFDNIHNLEFRKDAEGNPTKAAIGMYSGEGEYVAFAKDCSCDGPVEMWLQNVVSSMQAAIAAEFKAAIPTYDERPRVKWIFDYSCQNTIVVSRLYFTAAIDQAFNEMEEGNENALKAEYEHQVAQLVELIQIINTDVSKNDRKKLITLCTIDVHARDVTQRLIDERVDNGSAFQWQSQLRYCQNDKLKTCQVNVCDAEIAYGNEFIGNCGCLCITPLTDRCYITLTQAQRLVLGGAPAGPAGTGKTETTKDLARALGVQCYVFNCSDQLDFRAMGQIYKGLAQTGAWGCFDEFNRIPVAVLSVCSTQYKTVLDALRARKDKFMFEGTEIALKGSVMAFITMNPGYPGRAELPESLKALFRPVSMCIPDLGLICEIMLMAEGFQASKVLSRKFVILYKLCEDLLSKSQHYDWKLRAIKTTLYVAGGMKRSAPELTEEQVLLRALRDFNLGKLTADDTGIFTGLLDDLFPKVAEKVPRARDLPFEEKIKEAALELGYQPDETFCLKISQLREIFVVRWSVFLLGPAGCGKTAIWRTLLRAQILFGEKSTYKPINPKAVTRNELYGCLHPTTREWKEGLVSVNFRDFANNKTNKHQWIVLDGDIDAEWIESMNTVMDDNKMLTLASNERIPLTPSMRLLLEINHMKHCSPATVSRGGVIFVNAADVGWRPAVDSWISKLENAEVRTALGEYFTKYVDTSLDYCRRNYKTVVPVPAITQAMTICRILEGLLVKVNVKGATVDRKLLETHFVFACIWAFGGTMLVDKVYDYRAQFSKWWVQEWKIIQFPDKGLVYDYYVDEATVSMMPWADKVPSFTYQPDNFSGLFVPTVESTRLTYFLDSLIANKYYVMFVGNTGTGKTALMRNKLQAMDTETMCFNTINLNSFSDAPSVQTILEQPLERKSGVRFGPPGTKQLVYFVDDMNMPFVDKYDTQSAIELMRQSVDYRGWFDKIKIVLKEVTNTQYCACMNPTAGSFNITPRMQRHFATFAVQMPTVDIVRSIYAAMLEGHFAQGAFDPSVKALAPKLVDATIDLHKNVSNSLLPSANTFHYQFNLRELSNITQGFCRMTKDQLREAPDAVRLWVHECERVLSDRLINETDLNKFTDMRVNATKKYFEDIPKAEVEAKPNLWGNFMVQSAEEVPLYASIPGYDSLRTTLTQKLGEYNEGNAAMDLVLFQQAMEHVCRIARNISVPRGNAMLVGVGGSGKQSLARLAAFLCGYEIFQITVRSGYGVADFKADLLSLYSKTGVKSTPVVFILTDNQIIDEKFLVYINDLLSTGYIADLCTQEDKDNFCAAVKAEVKAAGLLDTPDICWDFFINKVRSLLHVVLCFSPVGPKFRIRARQFPALVNCTTLDWFHAWPSEALISVAGRFLQDLPECDDKMREAIANHMAFCHESVTAASAKFLETVGRYNYTTPKSYLELIALYKTLLARKRDELRASKTRLENGVEKIAQASAQVADLQVNLKTEQEVVEEKKARTTALIENIGREKATVDEAVESSRADEESAAALQANVTAFQEECARELAGAEPIIKQAEAALNSLDKASLGELKSFGSPAAEVVQVVSACMTLTAPGGKIPKDLSWNAGKKCMGNVDAFLKSLINFDKDNTPENCVEAVEKNYTSNPNFTPEYIRSKSGAAAGLCGWVVNICKYFRIYQVVAPKRAALAEANGKLDAATTKLSAIRAHVAELRARVASLESSLMKATEDKNAAVAQAEKTAAKAKLAERLINGLSGEFARWTETIKTMSEAEGKLVGDSLLSAAFVSYAGPFTIPFRQSLVTERWLPDITQRGIPLTNDFLPLQLLTNESLKAKWANEGLQTDTLSIENGAILNSAARWPLLIDPQLQGWRWITQKEGPHGLVILQQSQPKYLDKVVDCIENGKPLLIENLPEDIDAVLDPIIGKQIIKRGQRSILKLGELEVDYDNNFRLYLQTKLANPHYRPEIAAQTTMVNFGVTEAGLEEQLLALVVSHERPDLQEQAANLVKQLASFTITLTELEDDLLQRLAASQGDILEDIALIENLEETKRTSTDIAAQVKAAKETEIRLSAAREVYRSVASNGALLYFLINNLNQLDRCYHYSMANFVAILTKGMDVTPSFDQPSNEEDGQKQEDPAEAAKKALLLRVQALTDTTSSSVFDYICQGLFVRHKLMLAAQLTIAVLQKKNALSFEKLDFLLRGPKKAGGPANPLPDWLPNPCWAQLQCLQELDEYRALGDDLVESSKRWMEWMTLERPEEEPLPGDWKRMPTFEKLLIIRTLRPDRLTAAMSRFVATTLGKHYVTAKPFNLEASFQDARPGTPVFVFLSPGVDVAAAVEALGHKLGFTAEKGLYTSNIHLTIDWTTSILDARVDKLSEGAHPDFRLFLSAEAPPALERALPISLLQNSIKLTNEPPEGLKANLLRAYGNYSEEVMEGCSKQAEYRAIVFALCYYHAAMLERKKFGVGNLPASTSGIGWNMNYPFSTGDLLCAGQTASTYLDNNVKVPWDDLRYLFGEILYGGHIVEDWDRRLSSAYLHKHFNETLLEAPELFPDFTLPPQTANYKATLEHIENGMPPETPVAFGLHPNAEIGFKLREGDRFCSQLTQMQPRRTGGGSGLTPEERAKSVLDDILERLPELFDLEEIRSRIDEFTPYIMVAIQEAERMNALLVAMRRMLVELNLGLKGDLTMTEPMEQLTKALANDQVPEAWTKLAYPSLRGLGSWMVNLLQRVTQLVEWTTELSVPKSVWISGLFNPQSFLTAVMQTTARRNGWPLDRTVIVTEVTKRMPEQVEAPAKDGAFIHGLTLEGARWDERTGALEDSRPKELFSPLPVVLIRAVPADKAEVRDCYQCPVYTTEARFRQEVFTAQLKSKQSWVKWTQAGVALFLDVA</sequence>
<evidence type="ECO:0000259" key="26">
    <source>
        <dbReference type="Pfam" id="PF12781"/>
    </source>
</evidence>
<dbReference type="Pfam" id="PF08385">
    <property type="entry name" value="DHC_N1"/>
    <property type="match status" value="1"/>
</dbReference>
<evidence type="ECO:0000259" key="30">
    <source>
        <dbReference type="Pfam" id="PF18199"/>
    </source>
</evidence>
<dbReference type="FunFam" id="3.20.180.20:FF:000001">
    <property type="entry name" value="Dynein axonemal heavy chain 5"/>
    <property type="match status" value="1"/>
</dbReference>
<dbReference type="FunFam" id="1.20.1270.280:FF:000003">
    <property type="entry name" value="Dynein axonemal heavy chain 17"/>
    <property type="match status" value="1"/>
</dbReference>
<dbReference type="Gene3D" id="1.20.140.100">
    <property type="entry name" value="Dynein heavy chain, N-terminal domain 2"/>
    <property type="match status" value="1"/>
</dbReference>
<keyword evidence="12" id="KW-0969">Cilium</keyword>
<evidence type="ECO:0000256" key="11">
    <source>
        <dbReference type="ARBA" id="ARBA00023054"/>
    </source>
</evidence>
<keyword evidence="9" id="KW-0282">Flagellum</keyword>
<dbReference type="Pfam" id="PF18199">
    <property type="entry name" value="Dynein_C"/>
    <property type="match status" value="1"/>
</dbReference>
<evidence type="ECO:0000259" key="29">
    <source>
        <dbReference type="Pfam" id="PF18198"/>
    </source>
</evidence>
<dbReference type="SUPFAM" id="SSF52540">
    <property type="entry name" value="P-loop containing nucleoside triphosphate hydrolases"/>
    <property type="match status" value="4"/>
</dbReference>
<dbReference type="InterPro" id="IPR041466">
    <property type="entry name" value="Dynein_AAA5_ext"/>
</dbReference>
<organism evidence="31 32">
    <name type="scientific">Symbiochloris irregularis</name>
    <dbReference type="NCBI Taxonomy" id="706552"/>
    <lineage>
        <taxon>Eukaryota</taxon>
        <taxon>Viridiplantae</taxon>
        <taxon>Chlorophyta</taxon>
        <taxon>core chlorophytes</taxon>
        <taxon>Trebouxiophyceae</taxon>
        <taxon>Trebouxiales</taxon>
        <taxon>Trebouxiaceae</taxon>
        <taxon>Symbiochloris</taxon>
    </lineage>
</organism>
<dbReference type="InterPro" id="IPR013594">
    <property type="entry name" value="Dynein_heavy_tail"/>
</dbReference>
<feature type="domain" description="Dynein heavy chain AAA module D4" evidence="25">
    <location>
        <begin position="2794"/>
        <end position="3053"/>
    </location>
</feature>
<dbReference type="GO" id="GO:0005524">
    <property type="term" value="F:ATP binding"/>
    <property type="evidence" value="ECO:0007669"/>
    <property type="project" value="UniProtKB-KW"/>
</dbReference>
<feature type="domain" description="Dynein heavy chain AAA 5 extension" evidence="27">
    <location>
        <begin position="2314"/>
        <end position="2433"/>
    </location>
</feature>
<dbReference type="InterPro" id="IPR041228">
    <property type="entry name" value="Dynein_C"/>
</dbReference>
<feature type="domain" description="Dynein heavy chain ATP-binding dynein motor region" evidence="26">
    <location>
        <begin position="3435"/>
        <end position="3655"/>
    </location>
</feature>
<comment type="similarity">
    <text evidence="2">Belongs to the dynein heavy chain family.</text>
</comment>
<feature type="domain" description="Dynein heavy chain AAA lid" evidence="29">
    <location>
        <begin position="4043"/>
        <end position="4187"/>
    </location>
</feature>
<dbReference type="Gene3D" id="1.10.8.710">
    <property type="match status" value="1"/>
</dbReference>
<keyword evidence="11 18" id="KW-0175">Coiled coil</keyword>
<dbReference type="InterPro" id="IPR042228">
    <property type="entry name" value="Dynein_linker_3"/>
</dbReference>
<dbReference type="GO" id="GO:0005874">
    <property type="term" value="C:microtubule"/>
    <property type="evidence" value="ECO:0007669"/>
    <property type="project" value="UniProtKB-KW"/>
</dbReference>
<feature type="domain" description="Dynein heavy chain linker" evidence="22">
    <location>
        <begin position="1530"/>
        <end position="1693"/>
    </location>
</feature>
<dbReference type="Gene3D" id="3.20.180.20">
    <property type="entry name" value="Dynein heavy chain, N-terminal domain 2"/>
    <property type="match status" value="1"/>
</dbReference>
<dbReference type="InterPro" id="IPR035706">
    <property type="entry name" value="AAA_9"/>
</dbReference>
<dbReference type="Gene3D" id="3.40.50.300">
    <property type="entry name" value="P-loop containing nucleotide triphosphate hydrolases"/>
    <property type="match status" value="5"/>
</dbReference>
<dbReference type="InterPro" id="IPR042219">
    <property type="entry name" value="AAA_lid_11_sf"/>
</dbReference>
<dbReference type="InterPro" id="IPR035699">
    <property type="entry name" value="AAA_6"/>
</dbReference>
<dbReference type="Pfam" id="PF12775">
    <property type="entry name" value="AAA_7"/>
    <property type="match status" value="1"/>
</dbReference>
<keyword evidence="10" id="KW-0243">Dynein</keyword>
<dbReference type="Gene3D" id="1.20.920.30">
    <property type="match status" value="1"/>
</dbReference>
<evidence type="ECO:0000259" key="23">
    <source>
        <dbReference type="Pfam" id="PF12774"/>
    </source>
</evidence>
<dbReference type="InterPro" id="IPR004273">
    <property type="entry name" value="Dynein_heavy_D6_P-loop"/>
</dbReference>
<keyword evidence="15" id="KW-0966">Cell projection</keyword>
<evidence type="ECO:0000256" key="19">
    <source>
        <dbReference type="SAM" id="MobiDB-lite"/>
    </source>
</evidence>
<dbReference type="Pfam" id="PF03028">
    <property type="entry name" value="Dynein_heavy"/>
    <property type="match status" value="1"/>
</dbReference>
<dbReference type="PANTHER" id="PTHR45703">
    <property type="entry name" value="DYNEIN HEAVY CHAIN"/>
    <property type="match status" value="1"/>
</dbReference>
<dbReference type="GO" id="GO:0036156">
    <property type="term" value="C:inner dynein arm"/>
    <property type="evidence" value="ECO:0007669"/>
    <property type="project" value="UniProtKB-ARBA"/>
</dbReference>
<evidence type="ECO:0000313" key="32">
    <source>
        <dbReference type="Proteomes" id="UP001465755"/>
    </source>
</evidence>
<dbReference type="Pfam" id="PF08393">
    <property type="entry name" value="DHC_N2"/>
    <property type="match status" value="2"/>
</dbReference>
<comment type="subunit">
    <text evidence="17">Consists of at least 3 heavy chains (alpha, beta and gamma), 2 intermediate chains and 8 light chains.</text>
</comment>
<evidence type="ECO:0000256" key="4">
    <source>
        <dbReference type="ARBA" id="ARBA00022701"/>
    </source>
</evidence>
<evidence type="ECO:0000256" key="7">
    <source>
        <dbReference type="ARBA" id="ARBA00022794"/>
    </source>
</evidence>
<keyword evidence="3" id="KW-0963">Cytoplasm</keyword>
<dbReference type="InterPro" id="IPR043160">
    <property type="entry name" value="Dynein_C_barrel"/>
</dbReference>
<dbReference type="Gene3D" id="1.20.920.20">
    <property type="match status" value="1"/>
</dbReference>
<feature type="domain" description="Dynein heavy chain coiled coil stalk" evidence="24">
    <location>
        <begin position="3067"/>
        <end position="3409"/>
    </location>
</feature>
<feature type="coiled-coil region" evidence="18">
    <location>
        <begin position="3068"/>
        <end position="3102"/>
    </location>
</feature>
<dbReference type="Gene3D" id="3.10.490.20">
    <property type="match status" value="1"/>
</dbReference>
<keyword evidence="6" id="KW-0547">Nucleotide-binding</keyword>
<dbReference type="Pfam" id="PF12781">
    <property type="entry name" value="AAA_9"/>
    <property type="match status" value="1"/>
</dbReference>
<dbReference type="GO" id="GO:0051959">
    <property type="term" value="F:dynein light intermediate chain binding"/>
    <property type="evidence" value="ECO:0007669"/>
    <property type="project" value="InterPro"/>
</dbReference>
<feature type="coiled-coil region" evidence="18">
    <location>
        <begin position="3296"/>
        <end position="3330"/>
    </location>
</feature>
<dbReference type="GO" id="GO:0036159">
    <property type="term" value="P:inner dynein arm assembly"/>
    <property type="evidence" value="ECO:0007669"/>
    <property type="project" value="UniProtKB-ARBA"/>
</dbReference>
<evidence type="ECO:0000259" key="22">
    <source>
        <dbReference type="Pfam" id="PF08393"/>
    </source>
</evidence>
<dbReference type="EMBL" id="JALJOQ010000009">
    <property type="protein sequence ID" value="KAK9812056.1"/>
    <property type="molecule type" value="Genomic_DNA"/>
</dbReference>
<evidence type="ECO:0000256" key="5">
    <source>
        <dbReference type="ARBA" id="ARBA00022737"/>
    </source>
</evidence>
<dbReference type="InterPro" id="IPR041589">
    <property type="entry name" value="DNAH3_AAA_lid_1"/>
</dbReference>
<keyword evidence="4" id="KW-0493">Microtubule</keyword>
<evidence type="ECO:0000259" key="28">
    <source>
        <dbReference type="Pfam" id="PF17857"/>
    </source>
</evidence>
<evidence type="ECO:0000313" key="31">
    <source>
        <dbReference type="EMBL" id="KAK9812056.1"/>
    </source>
</evidence>
<keyword evidence="5" id="KW-0677">Repeat</keyword>
<dbReference type="FunFam" id="1.10.287.2620:FF:000002">
    <property type="entry name" value="Dynein heavy chain 2, axonemal"/>
    <property type="match status" value="1"/>
</dbReference>
<comment type="subcellular location">
    <subcellularLocation>
        <location evidence="1">Cytoplasm</location>
        <location evidence="1">Cytoskeleton</location>
        <location evidence="1">Flagellum axoneme</location>
    </subcellularLocation>
</comment>
<evidence type="ECO:0000256" key="18">
    <source>
        <dbReference type="SAM" id="Coils"/>
    </source>
</evidence>
<dbReference type="Gene3D" id="1.10.8.720">
    <property type="entry name" value="Region D6 of dynein motor"/>
    <property type="match status" value="1"/>
</dbReference>
<dbReference type="Gene3D" id="1.20.1270.280">
    <property type="match status" value="1"/>
</dbReference>
<dbReference type="InterPro" id="IPR043157">
    <property type="entry name" value="Dynein_AAA1S"/>
</dbReference>
<evidence type="ECO:0000256" key="13">
    <source>
        <dbReference type="ARBA" id="ARBA00023175"/>
    </source>
</evidence>
<dbReference type="InterPro" id="IPR042222">
    <property type="entry name" value="Dynein_2_N"/>
</dbReference>
<dbReference type="GO" id="GO:0045505">
    <property type="term" value="F:dynein intermediate chain binding"/>
    <property type="evidence" value="ECO:0007669"/>
    <property type="project" value="InterPro"/>
</dbReference>
<evidence type="ECO:0000259" key="25">
    <source>
        <dbReference type="Pfam" id="PF12780"/>
    </source>
</evidence>
<evidence type="ECO:0000256" key="16">
    <source>
        <dbReference type="ARBA" id="ARBA00058146"/>
    </source>
</evidence>
<evidence type="ECO:0000256" key="1">
    <source>
        <dbReference type="ARBA" id="ARBA00004611"/>
    </source>
</evidence>
<dbReference type="Pfam" id="PF17857">
    <property type="entry name" value="AAA_lid_1"/>
    <property type="match status" value="1"/>
</dbReference>
<dbReference type="InterPro" id="IPR027417">
    <property type="entry name" value="P-loop_NTPase"/>
</dbReference>
<evidence type="ECO:0008006" key="33">
    <source>
        <dbReference type="Google" id="ProtNLM"/>
    </source>
</evidence>
<feature type="region of interest" description="Disordered" evidence="19">
    <location>
        <begin position="915"/>
        <end position="950"/>
    </location>
</feature>
<dbReference type="Pfam" id="PF12780">
    <property type="entry name" value="AAA_8"/>
    <property type="match status" value="1"/>
</dbReference>
<evidence type="ECO:0000259" key="27">
    <source>
        <dbReference type="Pfam" id="PF17852"/>
    </source>
</evidence>
<evidence type="ECO:0000259" key="20">
    <source>
        <dbReference type="Pfam" id="PF03028"/>
    </source>
</evidence>
<keyword evidence="32" id="KW-1185">Reference proteome</keyword>
<dbReference type="Pfam" id="PF18198">
    <property type="entry name" value="AAA_lid_11"/>
    <property type="match status" value="1"/>
</dbReference>
<feature type="domain" description="Dynein heavy chain linker" evidence="22">
    <location>
        <begin position="1326"/>
        <end position="1523"/>
    </location>
</feature>
<dbReference type="InterPro" id="IPR041658">
    <property type="entry name" value="AAA_lid_11"/>
</dbReference>
<dbReference type="Pfam" id="PF12774">
    <property type="entry name" value="AAA_6"/>
    <property type="match status" value="1"/>
</dbReference>
<proteinExistence type="inferred from homology"/>
<evidence type="ECO:0000256" key="9">
    <source>
        <dbReference type="ARBA" id="ARBA00022846"/>
    </source>
</evidence>
<dbReference type="Proteomes" id="UP001465755">
    <property type="component" value="Unassembled WGS sequence"/>
</dbReference>
<feature type="domain" description="Dynein heavy chain region D6 P-loop" evidence="20">
    <location>
        <begin position="3954"/>
        <end position="4010"/>
    </location>
</feature>
<feature type="domain" description="Dynein heavy chain hydrolytic ATP-binding dynein motor region" evidence="23">
    <location>
        <begin position="1828"/>
        <end position="2156"/>
    </location>
</feature>
<dbReference type="Gene3D" id="1.10.287.2620">
    <property type="match status" value="1"/>
</dbReference>
<evidence type="ECO:0000256" key="17">
    <source>
        <dbReference type="ARBA" id="ARBA00065818"/>
    </source>
</evidence>
<dbReference type="Pfam" id="PF17852">
    <property type="entry name" value="Dynein_AAA_lid"/>
    <property type="match status" value="1"/>
</dbReference>
<feature type="domain" description="Dynein heavy chain tail" evidence="21">
    <location>
        <begin position="186"/>
        <end position="755"/>
    </location>
</feature>
<evidence type="ECO:0000256" key="2">
    <source>
        <dbReference type="ARBA" id="ARBA00008887"/>
    </source>
</evidence>